<feature type="chain" id="PRO_5026118690" evidence="5">
    <location>
        <begin position="26"/>
        <end position="356"/>
    </location>
</feature>
<evidence type="ECO:0000256" key="5">
    <source>
        <dbReference type="SAM" id="SignalP"/>
    </source>
</evidence>
<comment type="subcellular location">
    <subcellularLocation>
        <location evidence="1">Cell envelope</location>
    </subcellularLocation>
</comment>
<dbReference type="PROSITE" id="PS51352">
    <property type="entry name" value="THIOREDOXIN_2"/>
    <property type="match status" value="1"/>
</dbReference>
<sequence length="356" mass="40146">MRNLLSVPISLLIILSLLICANASAQHTMTLQVFFKGFTTVSAVQLRIHEPTIYAPVVDTIPINLSNNQFTYTTSIQNKTVHAQLTWNYGSKKGYRYFLLQEGDNVVSLGFVNGKIQFRKNQSAIDSLQKKFDKLQGISLQPTILNQRLKLATANPTNFASLLELAHSSRYVHMISADSMIMMLSKLDNSLQQSPLGVELKAAVERRKLTYRKSIFPSVMFENEAGNIVDIRSYPNQHYLIAFGATWCGPCKALLPKAKAIASEYPAQQLNVIYINLDDDKVKWKQMINDFGISNWIHLTDTVKMNKSPITKQFSIAAIPQYMLVDASWNILYNSMQDQDGDLDKVSGLLKKIFGR</sequence>
<evidence type="ECO:0000256" key="4">
    <source>
        <dbReference type="ARBA" id="ARBA00023284"/>
    </source>
</evidence>
<keyword evidence="2" id="KW-0201">Cytochrome c-type biogenesis</keyword>
<dbReference type="InterPro" id="IPR012336">
    <property type="entry name" value="Thioredoxin-like_fold"/>
</dbReference>
<dbReference type="InterPro" id="IPR050553">
    <property type="entry name" value="Thioredoxin_ResA/DsbE_sf"/>
</dbReference>
<evidence type="ECO:0000256" key="1">
    <source>
        <dbReference type="ARBA" id="ARBA00004196"/>
    </source>
</evidence>
<dbReference type="Proteomes" id="UP000426027">
    <property type="component" value="Chromosome"/>
</dbReference>
<dbReference type="GO" id="GO:0030313">
    <property type="term" value="C:cell envelope"/>
    <property type="evidence" value="ECO:0007669"/>
    <property type="project" value="UniProtKB-SubCell"/>
</dbReference>
<evidence type="ECO:0000256" key="2">
    <source>
        <dbReference type="ARBA" id="ARBA00022748"/>
    </source>
</evidence>
<keyword evidence="5" id="KW-0732">Signal</keyword>
<dbReference type="EMBL" id="CP046566">
    <property type="protein sequence ID" value="QGW29872.1"/>
    <property type="molecule type" value="Genomic_DNA"/>
</dbReference>
<evidence type="ECO:0000313" key="8">
    <source>
        <dbReference type="Proteomes" id="UP000426027"/>
    </source>
</evidence>
<proteinExistence type="predicted"/>
<dbReference type="GO" id="GO:0017004">
    <property type="term" value="P:cytochrome complex assembly"/>
    <property type="evidence" value="ECO:0007669"/>
    <property type="project" value="UniProtKB-KW"/>
</dbReference>
<dbReference type="InterPro" id="IPR036249">
    <property type="entry name" value="Thioredoxin-like_sf"/>
</dbReference>
<accession>A0A6I6GSD3</accession>
<dbReference type="PANTHER" id="PTHR42852">
    <property type="entry name" value="THIOL:DISULFIDE INTERCHANGE PROTEIN DSBE"/>
    <property type="match status" value="1"/>
</dbReference>
<keyword evidence="8" id="KW-1185">Reference proteome</keyword>
<name>A0A6I6GSD3_9BACT</name>
<protein>
    <submittedName>
        <fullName evidence="7">Redoxin family protein</fullName>
    </submittedName>
</protein>
<evidence type="ECO:0000256" key="3">
    <source>
        <dbReference type="ARBA" id="ARBA00023157"/>
    </source>
</evidence>
<organism evidence="7 8">
    <name type="scientific">Phnomibacter ginsenosidimutans</name>
    <dbReference type="NCBI Taxonomy" id="2676868"/>
    <lineage>
        <taxon>Bacteria</taxon>
        <taxon>Pseudomonadati</taxon>
        <taxon>Bacteroidota</taxon>
        <taxon>Chitinophagia</taxon>
        <taxon>Chitinophagales</taxon>
        <taxon>Chitinophagaceae</taxon>
        <taxon>Phnomibacter</taxon>
    </lineage>
</organism>
<dbReference type="PANTHER" id="PTHR42852:SF6">
    <property type="entry name" value="THIOL:DISULFIDE INTERCHANGE PROTEIN DSBE"/>
    <property type="match status" value="1"/>
</dbReference>
<feature type="signal peptide" evidence="5">
    <location>
        <begin position="1"/>
        <end position="25"/>
    </location>
</feature>
<keyword evidence="3" id="KW-1015">Disulfide bond</keyword>
<reference evidence="7 8" key="1">
    <citation type="submission" date="2019-11" db="EMBL/GenBank/DDBJ databases">
        <authorList>
            <person name="Im W.T."/>
        </authorList>
    </citation>
    <scope>NUCLEOTIDE SEQUENCE [LARGE SCALE GENOMIC DNA]</scope>
    <source>
        <strain evidence="7 8">SB-02</strain>
    </source>
</reference>
<dbReference type="AlphaFoldDB" id="A0A6I6GSD3"/>
<evidence type="ECO:0000259" key="6">
    <source>
        <dbReference type="PROSITE" id="PS51352"/>
    </source>
</evidence>
<gene>
    <name evidence="7" type="ORF">GLV81_18665</name>
</gene>
<dbReference type="KEGG" id="fls:GLV81_18665"/>
<dbReference type="Pfam" id="PF13905">
    <property type="entry name" value="Thioredoxin_8"/>
    <property type="match status" value="1"/>
</dbReference>
<dbReference type="CDD" id="cd02966">
    <property type="entry name" value="TlpA_like_family"/>
    <property type="match status" value="1"/>
</dbReference>
<dbReference type="Gene3D" id="3.40.30.10">
    <property type="entry name" value="Glutaredoxin"/>
    <property type="match status" value="1"/>
</dbReference>
<evidence type="ECO:0000313" key="7">
    <source>
        <dbReference type="EMBL" id="QGW29872.1"/>
    </source>
</evidence>
<dbReference type="SUPFAM" id="SSF52833">
    <property type="entry name" value="Thioredoxin-like"/>
    <property type="match status" value="1"/>
</dbReference>
<dbReference type="InterPro" id="IPR013766">
    <property type="entry name" value="Thioredoxin_domain"/>
</dbReference>
<keyword evidence="4" id="KW-0676">Redox-active center</keyword>
<feature type="domain" description="Thioredoxin" evidence="6">
    <location>
        <begin position="210"/>
        <end position="355"/>
    </location>
</feature>